<evidence type="ECO:0000313" key="12">
    <source>
        <dbReference type="EMBL" id="NMM94451.1"/>
    </source>
</evidence>
<keyword evidence="6" id="KW-0238">DNA-binding</keyword>
<protein>
    <submittedName>
        <fullName evidence="12">DEAD/DEAH box helicase</fullName>
    </submittedName>
</protein>
<keyword evidence="5" id="KW-0067">ATP-binding</keyword>
<evidence type="ECO:0000256" key="8">
    <source>
        <dbReference type="ARBA" id="ARBA00023235"/>
    </source>
</evidence>
<evidence type="ECO:0000256" key="2">
    <source>
        <dbReference type="ARBA" id="ARBA00022763"/>
    </source>
</evidence>
<dbReference type="Pfam" id="PF00270">
    <property type="entry name" value="DEAD"/>
    <property type="match status" value="1"/>
</dbReference>
<evidence type="ECO:0000259" key="11">
    <source>
        <dbReference type="PROSITE" id="PS51194"/>
    </source>
</evidence>
<dbReference type="EMBL" id="JAAIII010000004">
    <property type="protein sequence ID" value="NMM94451.1"/>
    <property type="molecule type" value="Genomic_DNA"/>
</dbReference>
<keyword evidence="7" id="KW-0234">DNA repair</keyword>
<dbReference type="Pfam" id="PF00271">
    <property type="entry name" value="Helicase_C"/>
    <property type="match status" value="1"/>
</dbReference>
<keyword evidence="4 12" id="KW-0347">Helicase</keyword>
<feature type="region of interest" description="Disordered" evidence="9">
    <location>
        <begin position="70"/>
        <end position="109"/>
    </location>
</feature>
<dbReference type="Pfam" id="PF23235">
    <property type="entry name" value="WHD_3rd_Lhr"/>
    <property type="match status" value="1"/>
</dbReference>
<evidence type="ECO:0000256" key="6">
    <source>
        <dbReference type="ARBA" id="ARBA00023125"/>
    </source>
</evidence>
<evidence type="ECO:0000256" key="3">
    <source>
        <dbReference type="ARBA" id="ARBA00022801"/>
    </source>
</evidence>
<gene>
    <name evidence="12" type="ORF">G1C95_1638</name>
</gene>
<proteinExistence type="predicted"/>
<dbReference type="PANTHER" id="PTHR47962">
    <property type="entry name" value="ATP-DEPENDENT HELICASE LHR-RELATED-RELATED"/>
    <property type="match status" value="1"/>
</dbReference>
<dbReference type="SUPFAM" id="SSF52540">
    <property type="entry name" value="P-loop containing nucleoside triphosphate hydrolases"/>
    <property type="match status" value="1"/>
</dbReference>
<dbReference type="Pfam" id="PF23234">
    <property type="entry name" value="WHD_4th_Lhr"/>
    <property type="match status" value="1"/>
</dbReference>
<dbReference type="PANTHER" id="PTHR47962:SF5">
    <property type="entry name" value="ATP-DEPENDENT HELICASE LHR-RELATED"/>
    <property type="match status" value="1"/>
</dbReference>
<dbReference type="Pfam" id="PF19306">
    <property type="entry name" value="WHD_Lhr"/>
    <property type="match status" value="1"/>
</dbReference>
<dbReference type="GO" id="GO:0003677">
    <property type="term" value="F:DNA binding"/>
    <property type="evidence" value="ECO:0007669"/>
    <property type="project" value="UniProtKB-KW"/>
</dbReference>
<organism evidence="12 13">
    <name type="scientific">Bifidobacterium oedipodis</name>
    <dbReference type="NCBI Taxonomy" id="2675322"/>
    <lineage>
        <taxon>Bacteria</taxon>
        <taxon>Bacillati</taxon>
        <taxon>Actinomycetota</taxon>
        <taxon>Actinomycetes</taxon>
        <taxon>Bifidobacteriales</taxon>
        <taxon>Bifidobacteriaceae</taxon>
        <taxon>Bifidobacterium</taxon>
    </lineage>
</organism>
<dbReference type="PROSITE" id="PS51192">
    <property type="entry name" value="HELICASE_ATP_BIND_1"/>
    <property type="match status" value="1"/>
</dbReference>
<dbReference type="InterPro" id="IPR011545">
    <property type="entry name" value="DEAD/DEAH_box_helicase_dom"/>
</dbReference>
<dbReference type="InterPro" id="IPR055367">
    <property type="entry name" value="WH4_Lhr"/>
</dbReference>
<dbReference type="InterPro" id="IPR045628">
    <property type="entry name" value="Lhr_WH_dom"/>
</dbReference>
<dbReference type="GO" id="GO:0004386">
    <property type="term" value="F:helicase activity"/>
    <property type="evidence" value="ECO:0007669"/>
    <property type="project" value="UniProtKB-KW"/>
</dbReference>
<dbReference type="InterPro" id="IPR055368">
    <property type="entry name" value="WH3_Lhr"/>
</dbReference>
<evidence type="ECO:0000256" key="9">
    <source>
        <dbReference type="SAM" id="MobiDB-lite"/>
    </source>
</evidence>
<feature type="domain" description="Helicase ATP-binding" evidence="10">
    <location>
        <begin position="31"/>
        <end position="264"/>
    </location>
</feature>
<evidence type="ECO:0000256" key="7">
    <source>
        <dbReference type="ARBA" id="ARBA00023204"/>
    </source>
</evidence>
<sequence>MYDSLRLFAEPTRAWFAHALGVPTEVQAQAWPAIRFGSNVLVIAPTGSGKTLTAFLSAIDRLMQGSSSAFSGNANTQSAETSSQTVADCAPAPEHNPNDSGKQSHVRKAKPTKGVRVLYISPLKALAADVAKNLEIPLAGIAAECAACGLPAPTVSIATRSGDTTAAERRRIATHPPDILVTTPESFYLMLTSKARTVFTTVDTVIVDEVHALAGTKRGAHLALSLERLEELVPSSFQRIGLSATVNPPETVARFLGGNRLVNIINPISSPQMDLSVVEPLADMRDLQSANVKHRAGGIDASQPGTPEISGVTPAMRRLAERKGLTGRRTLAKPDGDGIGYQAIVGAAGDGQGGMGSATDGNTGSMWPIVEHSVLDAILAHHTTLVFVNSRGLAEKLTARLNDLYAERTASSSTTPFDTGSPEGRSSYAQHYDAVVGGTTQLVQAHDAADTIAMAHHGSVSKDRRKRIEEDLKHGRLRCVVATSSLELGIDMGSVDLVIQIMPPLSVSSGLQRVGRADHRVGGVSHALFYPMTREQIIGVAASIESMHAGDIEPIHVPRNPLDILAQQTVAAAAMEDLDADRWYAIVRRAAPFAQLDRATFDAVMGMMTGAYNTEDFSAFRPPLMMNEDNGQIAARPGAQRLAVTSGGTIPDRGLYTVVLPETDAGKGPRRVGELDEEMVYESRVGDVITLGTSTWQIQEITRDRVIVTPAPGRTARLPFWHGDGAGRDAGFGRAKGRFLREISAGLLSRSSEQSVVEAESKDLAARFSPAIMQRLAADGLDHNAISNLATLLGEQRASTGVIPNDRHLILECCPDEEGDWRIILHSPYGRRVHEPWAMSVNTRIKQHYGFDGQTYAADDGIIIRLPDGASALGGLVQGLHNANSWLWNLFVFDPDELTRDIETQVGESVLFAARFRECAARSLFLPRANPGKRVPLWQQRLRAAQLLNAARSQRNFPLLLETARECLQDVYDMPALRAIMTDLNAGTIILDEVHTDQPSPLAENLLFGYVGQVMYQYDVPQAERSAQLLSVDPQVLERLLGSDDMAGVLDQQVIAEVENELAERTFWNELDANDVIGRTTRYAKIHGPFTADELIQALGVDATTAVRTLDELTAKGELMQGHFTQGSATQQATQRSSGLCVGYVGADSANTVTNGSNATSAEGENKSAVDSLRPMQWLHRDVFRRIRNRSLKKARAAITPADPHVYQSFLLELQGIGPVGGERYEGVDGLMRVIEQLEGVALPAQEWEETVFPSRVRNYTPSMLDELIAGGEVIWAGCDPGGSDTSIRMHDEPAQSMRKRNNRTADSTASIKQGLIAFHPAGSILIPSGKQHGVHSAKLPYAQRAARAGVGTLPDAIMDVLERGGAYRADQLASLVRQVWEESAPSIDPETGEIMAKPWSNQQFEEALWSQVWRGEVTNSSFVPVRALQANARTVRTPARASRRHIRIQSTLPATMGGLWMAVSGESGDNNDRDEQQPAIPEAIALERVETLLDRYGVIVQPLIDKERLPGGFSGLYPVLKRMEEHGRLVRGMFVQGFGAAQFAETGTVNALRAQANRLADRQAKRSEQSPVAISAIDPANLSGAAVAWPQVPSGTVKPSRRAGSIVVIGGGRLILFAAVKSRHLTVFSSAVPEQSQETAAQEAMNRNVTLLRSACTELAYALRRAGSRSITFADANGEALAASHPLSRVLHQAGFTPVPQGMRLY</sequence>
<dbReference type="InterPro" id="IPR001650">
    <property type="entry name" value="Helicase_C-like"/>
</dbReference>
<evidence type="ECO:0000256" key="4">
    <source>
        <dbReference type="ARBA" id="ARBA00022806"/>
    </source>
</evidence>
<dbReference type="Pfam" id="PF08494">
    <property type="entry name" value="DEAD_assoc"/>
    <property type="match status" value="1"/>
</dbReference>
<dbReference type="GO" id="GO:0005524">
    <property type="term" value="F:ATP binding"/>
    <property type="evidence" value="ECO:0007669"/>
    <property type="project" value="UniProtKB-KW"/>
</dbReference>
<evidence type="ECO:0000256" key="5">
    <source>
        <dbReference type="ARBA" id="ARBA00022840"/>
    </source>
</evidence>
<comment type="caution">
    <text evidence="12">The sequence shown here is derived from an EMBL/GenBank/DDBJ whole genome shotgun (WGS) entry which is preliminary data.</text>
</comment>
<dbReference type="SMART" id="SM00487">
    <property type="entry name" value="DEXDc"/>
    <property type="match status" value="1"/>
</dbReference>
<reference evidence="12 13" key="1">
    <citation type="submission" date="2020-02" db="EMBL/GenBank/DDBJ databases">
        <title>Characterization of phylogenetic diversity of novel bifidobacterial species isolated in Czech ZOOs.</title>
        <authorList>
            <person name="Lugli G.A."/>
            <person name="Vera N.B."/>
            <person name="Ventura M."/>
        </authorList>
    </citation>
    <scope>NUCLEOTIDE SEQUENCE [LARGE SCALE GENOMIC DNA]</scope>
    <source>
        <strain evidence="12 13">DSM 109957</strain>
    </source>
</reference>
<feature type="compositionally biased region" description="Polar residues" evidence="9">
    <location>
        <begin position="70"/>
        <end position="86"/>
    </location>
</feature>
<dbReference type="Proteomes" id="UP000532194">
    <property type="component" value="Unassembled WGS sequence"/>
</dbReference>
<dbReference type="GO" id="GO:0016887">
    <property type="term" value="F:ATP hydrolysis activity"/>
    <property type="evidence" value="ECO:0007669"/>
    <property type="project" value="TreeGrafter"/>
</dbReference>
<keyword evidence="3" id="KW-0378">Hydrolase</keyword>
<dbReference type="InterPro" id="IPR027417">
    <property type="entry name" value="P-loop_NTPase"/>
</dbReference>
<dbReference type="SMART" id="SM00490">
    <property type="entry name" value="HELICc"/>
    <property type="match status" value="1"/>
</dbReference>
<keyword evidence="13" id="KW-1185">Reference proteome</keyword>
<dbReference type="InterPro" id="IPR013701">
    <property type="entry name" value="Lhr-like_DEAD/DEAH_assoc"/>
</dbReference>
<name>A0A7Y0ESD7_9BIFI</name>
<dbReference type="Gene3D" id="3.40.50.300">
    <property type="entry name" value="P-loop containing nucleotide triphosphate hydrolases"/>
    <property type="match status" value="2"/>
</dbReference>
<keyword evidence="2" id="KW-0227">DNA damage</keyword>
<dbReference type="GO" id="GO:0006281">
    <property type="term" value="P:DNA repair"/>
    <property type="evidence" value="ECO:0007669"/>
    <property type="project" value="UniProtKB-KW"/>
</dbReference>
<dbReference type="InterPro" id="IPR052511">
    <property type="entry name" value="ATP-dep_Helicase"/>
</dbReference>
<dbReference type="RefSeq" id="WP_169172459.1">
    <property type="nucleotide sequence ID" value="NZ_JAAIII010000004.1"/>
</dbReference>
<accession>A0A7Y0ESD7</accession>
<dbReference type="PROSITE" id="PS51194">
    <property type="entry name" value="HELICASE_CTER"/>
    <property type="match status" value="1"/>
</dbReference>
<feature type="domain" description="Helicase C-terminal" evidence="11">
    <location>
        <begin position="373"/>
        <end position="563"/>
    </location>
</feature>
<keyword evidence="1" id="KW-0547">Nucleotide-binding</keyword>
<keyword evidence="8" id="KW-0413">Isomerase</keyword>
<evidence type="ECO:0000313" key="13">
    <source>
        <dbReference type="Proteomes" id="UP000532194"/>
    </source>
</evidence>
<dbReference type="InterPro" id="IPR014001">
    <property type="entry name" value="Helicase_ATP-bd"/>
</dbReference>
<evidence type="ECO:0000259" key="10">
    <source>
        <dbReference type="PROSITE" id="PS51192"/>
    </source>
</evidence>
<evidence type="ECO:0000256" key="1">
    <source>
        <dbReference type="ARBA" id="ARBA00022741"/>
    </source>
</evidence>